<dbReference type="Gramene" id="mRNA:HanXRQr2_Chr10g0424341">
    <property type="protein sequence ID" value="mRNA:HanXRQr2_Chr10g0424341"/>
    <property type="gene ID" value="HanXRQr2_Chr10g0424341"/>
</dbReference>
<accession>A0A9K3N2X9</accession>
<evidence type="ECO:0000313" key="1">
    <source>
        <dbReference type="EMBL" id="KAF5785077.1"/>
    </source>
</evidence>
<keyword evidence="2" id="KW-1185">Reference proteome</keyword>
<evidence type="ECO:0000313" key="2">
    <source>
        <dbReference type="Proteomes" id="UP000215914"/>
    </source>
</evidence>
<gene>
    <name evidence="1" type="ORF">HanXRQr2_Chr10g0424341</name>
</gene>
<sequence>MQLLEYRVYLTIETGSLTKLMFYVRHVLHHMFTNRARRKAAGLKPSI</sequence>
<reference evidence="1" key="2">
    <citation type="submission" date="2020-06" db="EMBL/GenBank/DDBJ databases">
        <title>Helianthus annuus Genome sequencing and assembly Release 2.</title>
        <authorList>
            <person name="Gouzy J."/>
            <person name="Langlade N."/>
            <person name="Munos S."/>
        </authorList>
    </citation>
    <scope>NUCLEOTIDE SEQUENCE</scope>
    <source>
        <tissue evidence="1">Leaves</tissue>
    </source>
</reference>
<proteinExistence type="predicted"/>
<reference evidence="1" key="1">
    <citation type="journal article" date="2017" name="Nature">
        <title>The sunflower genome provides insights into oil metabolism, flowering and Asterid evolution.</title>
        <authorList>
            <person name="Badouin H."/>
            <person name="Gouzy J."/>
            <person name="Grassa C.J."/>
            <person name="Murat F."/>
            <person name="Staton S.E."/>
            <person name="Cottret L."/>
            <person name="Lelandais-Briere C."/>
            <person name="Owens G.L."/>
            <person name="Carrere S."/>
            <person name="Mayjonade B."/>
            <person name="Legrand L."/>
            <person name="Gill N."/>
            <person name="Kane N.C."/>
            <person name="Bowers J.E."/>
            <person name="Hubner S."/>
            <person name="Bellec A."/>
            <person name="Berard A."/>
            <person name="Berges H."/>
            <person name="Blanchet N."/>
            <person name="Boniface M.C."/>
            <person name="Brunel D."/>
            <person name="Catrice O."/>
            <person name="Chaidir N."/>
            <person name="Claudel C."/>
            <person name="Donnadieu C."/>
            <person name="Faraut T."/>
            <person name="Fievet G."/>
            <person name="Helmstetter N."/>
            <person name="King M."/>
            <person name="Knapp S.J."/>
            <person name="Lai Z."/>
            <person name="Le Paslier M.C."/>
            <person name="Lippi Y."/>
            <person name="Lorenzon L."/>
            <person name="Mandel J.R."/>
            <person name="Marage G."/>
            <person name="Marchand G."/>
            <person name="Marquand E."/>
            <person name="Bret-Mestries E."/>
            <person name="Morien E."/>
            <person name="Nambeesan S."/>
            <person name="Nguyen T."/>
            <person name="Pegot-Espagnet P."/>
            <person name="Pouilly N."/>
            <person name="Raftis F."/>
            <person name="Sallet E."/>
            <person name="Schiex T."/>
            <person name="Thomas J."/>
            <person name="Vandecasteele C."/>
            <person name="Vares D."/>
            <person name="Vear F."/>
            <person name="Vautrin S."/>
            <person name="Crespi M."/>
            <person name="Mangin B."/>
            <person name="Burke J.M."/>
            <person name="Salse J."/>
            <person name="Munos S."/>
            <person name="Vincourt P."/>
            <person name="Rieseberg L.H."/>
            <person name="Langlade N.B."/>
        </authorList>
    </citation>
    <scope>NUCLEOTIDE SEQUENCE</scope>
    <source>
        <tissue evidence="1">Leaves</tissue>
    </source>
</reference>
<comment type="caution">
    <text evidence="1">The sequence shown here is derived from an EMBL/GenBank/DDBJ whole genome shotgun (WGS) entry which is preliminary data.</text>
</comment>
<dbReference type="EMBL" id="MNCJ02000325">
    <property type="protein sequence ID" value="KAF5785077.1"/>
    <property type="molecule type" value="Genomic_DNA"/>
</dbReference>
<name>A0A9K3N2X9_HELAN</name>
<organism evidence="1 2">
    <name type="scientific">Helianthus annuus</name>
    <name type="common">Common sunflower</name>
    <dbReference type="NCBI Taxonomy" id="4232"/>
    <lineage>
        <taxon>Eukaryota</taxon>
        <taxon>Viridiplantae</taxon>
        <taxon>Streptophyta</taxon>
        <taxon>Embryophyta</taxon>
        <taxon>Tracheophyta</taxon>
        <taxon>Spermatophyta</taxon>
        <taxon>Magnoliopsida</taxon>
        <taxon>eudicotyledons</taxon>
        <taxon>Gunneridae</taxon>
        <taxon>Pentapetalae</taxon>
        <taxon>asterids</taxon>
        <taxon>campanulids</taxon>
        <taxon>Asterales</taxon>
        <taxon>Asteraceae</taxon>
        <taxon>Asteroideae</taxon>
        <taxon>Heliantheae alliance</taxon>
        <taxon>Heliantheae</taxon>
        <taxon>Helianthus</taxon>
    </lineage>
</organism>
<dbReference type="AlphaFoldDB" id="A0A9K3N2X9"/>
<dbReference type="Proteomes" id="UP000215914">
    <property type="component" value="Unassembled WGS sequence"/>
</dbReference>
<protein>
    <submittedName>
        <fullName evidence="1">Uncharacterized protein</fullName>
    </submittedName>
</protein>